<evidence type="ECO:0000256" key="5">
    <source>
        <dbReference type="SAM" id="Phobius"/>
    </source>
</evidence>
<feature type="transmembrane region" description="Helical" evidence="5">
    <location>
        <begin position="67"/>
        <end position="94"/>
    </location>
</feature>
<feature type="transmembrane region" description="Helical" evidence="5">
    <location>
        <begin position="178"/>
        <end position="198"/>
    </location>
</feature>
<organism evidence="7 8">
    <name type="scientific">Corynebacterium variabile</name>
    <dbReference type="NCBI Taxonomy" id="1727"/>
    <lineage>
        <taxon>Bacteria</taxon>
        <taxon>Bacillati</taxon>
        <taxon>Actinomycetota</taxon>
        <taxon>Actinomycetes</taxon>
        <taxon>Mycobacteriales</taxon>
        <taxon>Corynebacteriaceae</taxon>
        <taxon>Corynebacterium</taxon>
    </lineage>
</organism>
<dbReference type="GO" id="GO:0016020">
    <property type="term" value="C:membrane"/>
    <property type="evidence" value="ECO:0007669"/>
    <property type="project" value="UniProtKB-SubCell"/>
</dbReference>
<feature type="domain" description="Peptidase S54 rhomboid" evidence="6">
    <location>
        <begin position="66"/>
        <end position="199"/>
    </location>
</feature>
<dbReference type="OMA" id="FSPFIHG"/>
<dbReference type="RefSeq" id="WP_014009273.1">
    <property type="nucleotide sequence ID" value="NZ_DAITTX010000074.1"/>
</dbReference>
<evidence type="ECO:0000256" key="4">
    <source>
        <dbReference type="ARBA" id="ARBA00023136"/>
    </source>
</evidence>
<keyword evidence="8" id="KW-1185">Reference proteome</keyword>
<dbReference type="InterPro" id="IPR035952">
    <property type="entry name" value="Rhomboid-like_sf"/>
</dbReference>
<dbReference type="SUPFAM" id="SSF144091">
    <property type="entry name" value="Rhomboid-like"/>
    <property type="match status" value="1"/>
</dbReference>
<evidence type="ECO:0000259" key="6">
    <source>
        <dbReference type="Pfam" id="PF01694"/>
    </source>
</evidence>
<feature type="transmembrane region" description="Helical" evidence="5">
    <location>
        <begin position="154"/>
        <end position="172"/>
    </location>
</feature>
<keyword evidence="3 5" id="KW-1133">Transmembrane helix</keyword>
<gene>
    <name evidence="7" type="ORF">CVAR292_00877</name>
</gene>
<dbReference type="InterPro" id="IPR022764">
    <property type="entry name" value="Peptidase_S54_rhomboid_dom"/>
</dbReference>
<sequence length="219" mass="23265">MTTPHTPARTGEKSPATFRRSRTGKALITSGSFLVVIWVLMLINALSNYRLTGYGVEPREIEGLRGIIVAPFLHVDFSHLLANTPACAVLLFLIALSGQKAVWVSSVCTVIVGGVGIWLTGPENSVHVGASILIYGWVAFLVLRGFFVRSFGQIALGVVVALIYAGLFWGLFPGNPGVSWQGHLFGAVGGAVAAFLTGRQTGRQASRQTGKKTGLKDAD</sequence>
<evidence type="ECO:0000256" key="1">
    <source>
        <dbReference type="ARBA" id="ARBA00004141"/>
    </source>
</evidence>
<keyword evidence="4 5" id="KW-0472">Membrane</keyword>
<evidence type="ECO:0000256" key="3">
    <source>
        <dbReference type="ARBA" id="ARBA00022989"/>
    </source>
</evidence>
<evidence type="ECO:0000313" key="8">
    <source>
        <dbReference type="Proteomes" id="UP000182498"/>
    </source>
</evidence>
<proteinExistence type="predicted"/>
<protein>
    <submittedName>
        <fullName evidence="7">Rhomboid family</fullName>
    </submittedName>
</protein>
<name>A0A0X2NLE2_9CORY</name>
<dbReference type="Proteomes" id="UP000182498">
    <property type="component" value="Unassembled WGS sequence"/>
</dbReference>
<comment type="subcellular location">
    <subcellularLocation>
        <location evidence="1">Membrane</location>
        <topology evidence="1">Multi-pass membrane protein</topology>
    </subcellularLocation>
</comment>
<feature type="transmembrane region" description="Helical" evidence="5">
    <location>
        <begin position="126"/>
        <end position="147"/>
    </location>
</feature>
<evidence type="ECO:0000256" key="2">
    <source>
        <dbReference type="ARBA" id="ARBA00022692"/>
    </source>
</evidence>
<dbReference type="GO" id="GO:0004252">
    <property type="term" value="F:serine-type endopeptidase activity"/>
    <property type="evidence" value="ECO:0007669"/>
    <property type="project" value="InterPro"/>
</dbReference>
<reference evidence="8" key="1">
    <citation type="submission" date="2015-11" db="EMBL/GenBank/DDBJ databases">
        <authorList>
            <person name="Dugat-Bony E."/>
        </authorList>
    </citation>
    <scope>NUCLEOTIDE SEQUENCE [LARGE SCALE GENOMIC DNA]</scope>
    <source>
        <strain evidence="8">Mu292</strain>
    </source>
</reference>
<keyword evidence="2 5" id="KW-0812">Transmembrane</keyword>
<evidence type="ECO:0000313" key="7">
    <source>
        <dbReference type="EMBL" id="CUU65551.1"/>
    </source>
</evidence>
<dbReference type="Gene3D" id="1.20.1540.10">
    <property type="entry name" value="Rhomboid-like"/>
    <property type="match status" value="1"/>
</dbReference>
<accession>A0A0X2NLE2</accession>
<dbReference type="EMBL" id="FAUH01000005">
    <property type="protein sequence ID" value="CUU65551.1"/>
    <property type="molecule type" value="Genomic_DNA"/>
</dbReference>
<dbReference type="Pfam" id="PF01694">
    <property type="entry name" value="Rhomboid"/>
    <property type="match status" value="1"/>
</dbReference>
<feature type="transmembrane region" description="Helical" evidence="5">
    <location>
        <begin position="101"/>
        <end position="120"/>
    </location>
</feature>
<dbReference type="AlphaFoldDB" id="A0A0X2NLE2"/>
<feature type="transmembrane region" description="Helical" evidence="5">
    <location>
        <begin position="26"/>
        <end position="47"/>
    </location>
</feature>
<dbReference type="OrthoDB" id="465874at2"/>